<evidence type="ECO:0000256" key="1">
    <source>
        <dbReference type="SAM" id="Phobius"/>
    </source>
</evidence>
<dbReference type="InParanoid" id="A0A0H2R6P4"/>
<name>A0A0H2R6P4_9AGAM</name>
<organism evidence="3 4">
    <name type="scientific">Schizopora paradoxa</name>
    <dbReference type="NCBI Taxonomy" id="27342"/>
    <lineage>
        <taxon>Eukaryota</taxon>
        <taxon>Fungi</taxon>
        <taxon>Dikarya</taxon>
        <taxon>Basidiomycota</taxon>
        <taxon>Agaricomycotina</taxon>
        <taxon>Agaricomycetes</taxon>
        <taxon>Hymenochaetales</taxon>
        <taxon>Schizoporaceae</taxon>
        <taxon>Schizopora</taxon>
    </lineage>
</organism>
<keyword evidence="4" id="KW-1185">Reference proteome</keyword>
<evidence type="ECO:0000259" key="2">
    <source>
        <dbReference type="Pfam" id="PF20151"/>
    </source>
</evidence>
<keyword evidence="1" id="KW-0472">Membrane</keyword>
<feature type="transmembrane region" description="Helical" evidence="1">
    <location>
        <begin position="178"/>
        <end position="199"/>
    </location>
</feature>
<sequence>MSDTEDLGFSVVPSIKHVGYASLSVLTLMLYDVLLTLPLDYDFVWRDLTKSFSTTKAFYIVCRYGALVNAILYVLVAFPPTHHSKSWCIGLYAPIVVILLCVEACGHCMVLFKIFILWGRNEKIKRIMIFIASISYAVACAMMIKFLGPITKKTFFIDEQFDGGLHILACADEFDPKLAIGLFTPAVFMDGCAILLMWWNALDQPRAKNAQVMKILEHDGVVLLAAGFCLRLSNILITSTGNISLVLMVGFTLEFVNAVLNVRLFLKLRESTERPTSLSDELVCDLYDNNSEESFGIALWRLRQGAEEVPVIPATINDQ</sequence>
<feature type="transmembrane region" description="Helical" evidence="1">
    <location>
        <begin position="220"/>
        <end position="237"/>
    </location>
</feature>
<dbReference type="EMBL" id="KQ086135">
    <property type="protein sequence ID" value="KLO07514.1"/>
    <property type="molecule type" value="Genomic_DNA"/>
</dbReference>
<evidence type="ECO:0000313" key="4">
    <source>
        <dbReference type="Proteomes" id="UP000053477"/>
    </source>
</evidence>
<protein>
    <recommendedName>
        <fullName evidence="2">DUF6533 domain-containing protein</fullName>
    </recommendedName>
</protein>
<evidence type="ECO:0000313" key="3">
    <source>
        <dbReference type="EMBL" id="KLO07514.1"/>
    </source>
</evidence>
<gene>
    <name evidence="3" type="ORF">SCHPADRAFT_1001621</name>
</gene>
<feature type="transmembrane region" description="Helical" evidence="1">
    <location>
        <begin position="243"/>
        <end position="266"/>
    </location>
</feature>
<dbReference type="Proteomes" id="UP000053477">
    <property type="component" value="Unassembled WGS sequence"/>
</dbReference>
<dbReference type="AlphaFoldDB" id="A0A0H2R6P4"/>
<keyword evidence="1" id="KW-0812">Transmembrane</keyword>
<feature type="transmembrane region" description="Helical" evidence="1">
    <location>
        <begin position="20"/>
        <end position="37"/>
    </location>
</feature>
<accession>A0A0H2R6P4</accession>
<feature type="transmembrane region" description="Helical" evidence="1">
    <location>
        <begin position="91"/>
        <end position="115"/>
    </location>
</feature>
<feature type="transmembrane region" description="Helical" evidence="1">
    <location>
        <begin position="127"/>
        <end position="147"/>
    </location>
</feature>
<dbReference type="InterPro" id="IPR045340">
    <property type="entry name" value="DUF6533"/>
</dbReference>
<keyword evidence="1" id="KW-1133">Transmembrane helix</keyword>
<dbReference type="Pfam" id="PF20151">
    <property type="entry name" value="DUF6533"/>
    <property type="match status" value="1"/>
</dbReference>
<feature type="domain" description="DUF6533" evidence="2">
    <location>
        <begin position="20"/>
        <end position="68"/>
    </location>
</feature>
<feature type="transmembrane region" description="Helical" evidence="1">
    <location>
        <begin position="57"/>
        <end position="79"/>
    </location>
</feature>
<proteinExistence type="predicted"/>
<reference evidence="3 4" key="1">
    <citation type="submission" date="2015-04" db="EMBL/GenBank/DDBJ databases">
        <title>Complete genome sequence of Schizopora paradoxa KUC8140, a cosmopolitan wood degrader in East Asia.</title>
        <authorList>
            <consortium name="DOE Joint Genome Institute"/>
            <person name="Min B."/>
            <person name="Park H."/>
            <person name="Jang Y."/>
            <person name="Kim J.-J."/>
            <person name="Kim K.H."/>
            <person name="Pangilinan J."/>
            <person name="Lipzen A."/>
            <person name="Riley R."/>
            <person name="Grigoriev I.V."/>
            <person name="Spatafora J.W."/>
            <person name="Choi I.-G."/>
        </authorList>
    </citation>
    <scope>NUCLEOTIDE SEQUENCE [LARGE SCALE GENOMIC DNA]</scope>
    <source>
        <strain evidence="3 4">KUC8140</strain>
    </source>
</reference>